<evidence type="ECO:0000313" key="1">
    <source>
        <dbReference type="EMBL" id="RVT91698.1"/>
    </source>
</evidence>
<dbReference type="RefSeq" id="WP_127789445.1">
    <property type="nucleotide sequence ID" value="NZ_SACL01000009.1"/>
</dbReference>
<dbReference type="Gene3D" id="3.60.20.10">
    <property type="entry name" value="Glutamine Phosphoribosylpyrophosphate, subunit 1, domain 1"/>
    <property type="match status" value="1"/>
</dbReference>
<comment type="caution">
    <text evidence="1">The sequence shown here is derived from an EMBL/GenBank/DDBJ whole genome shotgun (WGS) entry which is preliminary data.</text>
</comment>
<dbReference type="PANTHER" id="PTHR39328">
    <property type="entry name" value="BLL2871 PROTEIN"/>
    <property type="match status" value="1"/>
</dbReference>
<organism evidence="1 2">
    <name type="scientific">Rhodovarius crocodyli</name>
    <dbReference type="NCBI Taxonomy" id="1979269"/>
    <lineage>
        <taxon>Bacteria</taxon>
        <taxon>Pseudomonadati</taxon>
        <taxon>Pseudomonadota</taxon>
        <taxon>Alphaproteobacteria</taxon>
        <taxon>Acetobacterales</taxon>
        <taxon>Roseomonadaceae</taxon>
        <taxon>Rhodovarius</taxon>
    </lineage>
</organism>
<accession>A0A437M1Y2</accession>
<dbReference type="InterPro" id="IPR029055">
    <property type="entry name" value="Ntn_hydrolases_N"/>
</dbReference>
<dbReference type="SUPFAM" id="SSF56235">
    <property type="entry name" value="N-terminal nucleophile aminohydrolases (Ntn hydrolases)"/>
    <property type="match status" value="1"/>
</dbReference>
<dbReference type="PANTHER" id="PTHR39328:SF1">
    <property type="entry name" value="BLL2871 PROTEIN"/>
    <property type="match status" value="1"/>
</dbReference>
<name>A0A437M1Y2_9PROT</name>
<sequence length="213" mass="21828">MTYSLAGRCARTGMMGGVITTSSPAVGSRCLFARAGVGVVLTQNLTDPRLGPRGLMLMEDGCTPAEAIAALVASTPHHGIRQLAALGRDGSSAHFSGAGITSILGAAQGPNSVAVGNILKNDQVPAAMVAAFEAEPGAPLPERLLAALDAGTAAGGEIRELVSAALMVVDRESFPYVDLRADSDPDPAAALRRMWGEYAPLADMYVDRALGKV</sequence>
<proteinExistence type="predicted"/>
<reference evidence="1 2" key="1">
    <citation type="submission" date="2019-01" db="EMBL/GenBank/DDBJ databases">
        <authorList>
            <person name="Chen W.-M."/>
        </authorList>
    </citation>
    <scope>NUCLEOTIDE SEQUENCE [LARGE SCALE GENOMIC DNA]</scope>
    <source>
        <strain evidence="1 2">CCP-6</strain>
    </source>
</reference>
<gene>
    <name evidence="1" type="ORF">EOD42_20445</name>
</gene>
<dbReference type="EMBL" id="SACL01000009">
    <property type="protein sequence ID" value="RVT91698.1"/>
    <property type="molecule type" value="Genomic_DNA"/>
</dbReference>
<dbReference type="Pfam" id="PF06267">
    <property type="entry name" value="DUF1028"/>
    <property type="match status" value="1"/>
</dbReference>
<evidence type="ECO:0000313" key="2">
    <source>
        <dbReference type="Proteomes" id="UP000282957"/>
    </source>
</evidence>
<dbReference type="AlphaFoldDB" id="A0A437M1Y2"/>
<protein>
    <submittedName>
        <fullName evidence="1">DUF1028 domain-containing protein</fullName>
    </submittedName>
</protein>
<dbReference type="Proteomes" id="UP000282957">
    <property type="component" value="Unassembled WGS sequence"/>
</dbReference>
<dbReference type="OrthoDB" id="9790012at2"/>
<keyword evidence="2" id="KW-1185">Reference proteome</keyword>
<dbReference type="InterPro" id="IPR010430">
    <property type="entry name" value="DUF1028"/>
</dbReference>